<name>A0A1I3NEE1_9BACL</name>
<gene>
    <name evidence="1" type="ORF">SAMN05518846_10248</name>
</gene>
<organism evidence="1 2">
    <name type="scientific">Brevibacillus centrosporus</name>
    <dbReference type="NCBI Taxonomy" id="54910"/>
    <lineage>
        <taxon>Bacteria</taxon>
        <taxon>Bacillati</taxon>
        <taxon>Bacillota</taxon>
        <taxon>Bacilli</taxon>
        <taxon>Bacillales</taxon>
        <taxon>Paenibacillaceae</taxon>
        <taxon>Brevibacillus</taxon>
    </lineage>
</organism>
<dbReference type="Proteomes" id="UP000198915">
    <property type="component" value="Unassembled WGS sequence"/>
</dbReference>
<reference evidence="2" key="1">
    <citation type="submission" date="2016-10" db="EMBL/GenBank/DDBJ databases">
        <authorList>
            <person name="Varghese N."/>
            <person name="Submissions S."/>
        </authorList>
    </citation>
    <scope>NUCLEOTIDE SEQUENCE [LARGE SCALE GENOMIC DNA]</scope>
    <source>
        <strain evidence="2">OK042</strain>
    </source>
</reference>
<proteinExistence type="predicted"/>
<accession>A0A1I3NEE1</accession>
<sequence length="79" mass="8801">MDDEMLEDYLDRAVRIHFAPGMIGPGLSPYVDGKLYDYNPSGILLEESDGSLDYIPFSSIRLVQIRPKPGLWARLTGSA</sequence>
<dbReference type="EMBL" id="FORT01000002">
    <property type="protein sequence ID" value="SFJ07718.1"/>
    <property type="molecule type" value="Genomic_DNA"/>
</dbReference>
<evidence type="ECO:0000313" key="2">
    <source>
        <dbReference type="Proteomes" id="UP000198915"/>
    </source>
</evidence>
<protein>
    <submittedName>
        <fullName evidence="1">Uncharacterized protein</fullName>
    </submittedName>
</protein>
<keyword evidence="2" id="KW-1185">Reference proteome</keyword>
<dbReference type="RefSeq" id="WP_092266586.1">
    <property type="nucleotide sequence ID" value="NZ_CP183838.1"/>
</dbReference>
<dbReference type="AlphaFoldDB" id="A0A1I3NEE1"/>
<evidence type="ECO:0000313" key="1">
    <source>
        <dbReference type="EMBL" id="SFJ07718.1"/>
    </source>
</evidence>